<protein>
    <submittedName>
        <fullName evidence="2">Uncharacterized protein</fullName>
    </submittedName>
</protein>
<evidence type="ECO:0000313" key="2">
    <source>
        <dbReference type="EMBL" id="AEW45767.1"/>
    </source>
</evidence>
<dbReference type="EMBL" id="CP003199">
    <property type="protein sequence ID" value="AEW45767.1"/>
    <property type="molecule type" value="Genomic_DNA"/>
</dbReference>
<evidence type="ECO:0000313" key="3">
    <source>
        <dbReference type="Proteomes" id="UP000009135"/>
    </source>
</evidence>
<gene>
    <name evidence="2" type="ordered locus">MHC_04555</name>
</gene>
<name>H6N7Z5_MYCHN</name>
<organism evidence="2 3">
    <name type="scientific">Mycoplasma haemocanis (strain Illinois)</name>
    <dbReference type="NCBI Taxonomy" id="1111676"/>
    <lineage>
        <taxon>Bacteria</taxon>
        <taxon>Bacillati</taxon>
        <taxon>Mycoplasmatota</taxon>
        <taxon>Mollicutes</taxon>
        <taxon>Mycoplasmataceae</taxon>
        <taxon>Mycoplasma</taxon>
    </lineage>
</organism>
<dbReference type="OrthoDB" id="9821733at2"/>
<dbReference type="STRING" id="1111676.MHC_04555"/>
<dbReference type="Proteomes" id="UP000009135">
    <property type="component" value="Chromosome"/>
</dbReference>
<sequence length="210" mass="23272">MSVPLKALATVAGIGTASVGAYLVIPRKKALSIRAQLERAGYSILNLDKKDTVHKGEWDKIKDAYGKETTALLRFEGIVQGTDSTINGMKDACSLLLSSESNKAEDLEKARRWCVVPVDVSSRLSDKFALLDTTGTNDSNLWTEKLTEHKKDNPKFPKIPNAWGDGDNEDSKKIAALKTKCGNMAKLHTFDKDFESFLSYTRDWCTKPKN</sequence>
<feature type="transmembrane region" description="Helical" evidence="1">
    <location>
        <begin position="6"/>
        <end position="25"/>
    </location>
</feature>
<dbReference type="HOGENOM" id="CLU_098620_3_0_14"/>
<dbReference type="AlphaFoldDB" id="H6N7Z5"/>
<keyword evidence="1" id="KW-1133">Transmembrane helix</keyword>
<proteinExistence type="predicted"/>
<keyword evidence="1" id="KW-0812">Transmembrane</keyword>
<evidence type="ECO:0000256" key="1">
    <source>
        <dbReference type="SAM" id="Phobius"/>
    </source>
</evidence>
<accession>H6N7Z5</accession>
<dbReference type="KEGG" id="mhe:MHC_04555"/>
<reference evidence="2 3" key="1">
    <citation type="journal article" date="2012" name="J. Bacteriol.">
        <title>Complete genome sequence of Mycoplasma haemocanis strain Illinois.</title>
        <authorList>
            <person name="do Nascimento N.C."/>
            <person name="Guimaraes A.M."/>
            <person name="Santos A.P."/>
            <person name="Sanmiguel P.J."/>
            <person name="Messick J.B."/>
        </authorList>
    </citation>
    <scope>NUCLEOTIDE SEQUENCE [LARGE SCALE GENOMIC DNA]</scope>
    <source>
        <strain evidence="2 3">Illinois</strain>
    </source>
</reference>
<keyword evidence="3" id="KW-1185">Reference proteome</keyword>
<keyword evidence="1" id="KW-0472">Membrane</keyword>